<feature type="region of interest" description="Disordered" evidence="1">
    <location>
        <begin position="29"/>
        <end position="69"/>
    </location>
</feature>
<dbReference type="EMBL" id="SRLO01000185">
    <property type="protein sequence ID" value="TNN68754.1"/>
    <property type="molecule type" value="Genomic_DNA"/>
</dbReference>
<dbReference type="Proteomes" id="UP000314294">
    <property type="component" value="Unassembled WGS sequence"/>
</dbReference>
<keyword evidence="3" id="KW-1185">Reference proteome</keyword>
<evidence type="ECO:0000256" key="1">
    <source>
        <dbReference type="SAM" id="MobiDB-lite"/>
    </source>
</evidence>
<accession>A0A4Z2HUQ7</accession>
<name>A0A4Z2HUQ7_9TELE</name>
<reference evidence="2 3" key="1">
    <citation type="submission" date="2019-03" db="EMBL/GenBank/DDBJ databases">
        <title>First draft genome of Liparis tanakae, snailfish: a comprehensive survey of snailfish specific genes.</title>
        <authorList>
            <person name="Kim W."/>
            <person name="Song I."/>
            <person name="Jeong J.-H."/>
            <person name="Kim D."/>
            <person name="Kim S."/>
            <person name="Ryu S."/>
            <person name="Song J.Y."/>
            <person name="Lee S.K."/>
        </authorList>
    </citation>
    <scope>NUCLEOTIDE SEQUENCE [LARGE SCALE GENOMIC DNA]</scope>
    <source>
        <tissue evidence="2">Muscle</tissue>
    </source>
</reference>
<organism evidence="2 3">
    <name type="scientific">Liparis tanakae</name>
    <name type="common">Tanaka's snailfish</name>
    <dbReference type="NCBI Taxonomy" id="230148"/>
    <lineage>
        <taxon>Eukaryota</taxon>
        <taxon>Metazoa</taxon>
        <taxon>Chordata</taxon>
        <taxon>Craniata</taxon>
        <taxon>Vertebrata</taxon>
        <taxon>Euteleostomi</taxon>
        <taxon>Actinopterygii</taxon>
        <taxon>Neopterygii</taxon>
        <taxon>Teleostei</taxon>
        <taxon>Neoteleostei</taxon>
        <taxon>Acanthomorphata</taxon>
        <taxon>Eupercaria</taxon>
        <taxon>Perciformes</taxon>
        <taxon>Cottioidei</taxon>
        <taxon>Cottales</taxon>
        <taxon>Liparidae</taxon>
        <taxon>Liparis</taxon>
    </lineage>
</organism>
<gene>
    <name evidence="2" type="ORF">EYF80_021066</name>
</gene>
<evidence type="ECO:0000313" key="3">
    <source>
        <dbReference type="Proteomes" id="UP000314294"/>
    </source>
</evidence>
<protein>
    <submittedName>
        <fullName evidence="2">Uncharacterized protein</fullName>
    </submittedName>
</protein>
<sequence length="151" mass="16355">MKMREIGALEAELLDSAEVKEGARITSAAEAVDTERPPCHRDEEVAPYGKRSDLNEIAPGKEEEEEEEEEEVMRIKLGLQTDFSPQHSYILVASCSRNEKSRLQDAVASKIPSQAAYLSSPRESGKSSGGVGPLMANSHSSHITGLGVTTE</sequence>
<dbReference type="AlphaFoldDB" id="A0A4Z2HUQ7"/>
<feature type="compositionally biased region" description="Basic and acidic residues" evidence="1">
    <location>
        <begin position="33"/>
        <end position="54"/>
    </location>
</feature>
<comment type="caution">
    <text evidence="2">The sequence shown here is derived from an EMBL/GenBank/DDBJ whole genome shotgun (WGS) entry which is preliminary data.</text>
</comment>
<feature type="region of interest" description="Disordered" evidence="1">
    <location>
        <begin position="113"/>
        <end position="151"/>
    </location>
</feature>
<evidence type="ECO:0000313" key="2">
    <source>
        <dbReference type="EMBL" id="TNN68754.1"/>
    </source>
</evidence>
<proteinExistence type="predicted"/>
<feature type="compositionally biased region" description="Polar residues" evidence="1">
    <location>
        <begin position="137"/>
        <end position="151"/>
    </location>
</feature>